<feature type="transmembrane region" description="Helical" evidence="1">
    <location>
        <begin position="191"/>
        <end position="221"/>
    </location>
</feature>
<proteinExistence type="predicted"/>
<dbReference type="EMBL" id="KI630707">
    <property type="protein sequence ID" value="EYU34292.1"/>
    <property type="molecule type" value="Genomic_DNA"/>
</dbReference>
<keyword evidence="1" id="KW-0472">Membrane</keyword>
<gene>
    <name evidence="2" type="ORF">MIMGU_mgv1a023970mg</name>
</gene>
<dbReference type="Proteomes" id="UP000030748">
    <property type="component" value="Unassembled WGS sequence"/>
</dbReference>
<feature type="transmembrane region" description="Helical" evidence="1">
    <location>
        <begin position="102"/>
        <end position="131"/>
    </location>
</feature>
<reference evidence="2 3" key="1">
    <citation type="journal article" date="2013" name="Proc. Natl. Acad. Sci. U.S.A.">
        <title>Fine-scale variation in meiotic recombination in Mimulus inferred from population shotgun sequencing.</title>
        <authorList>
            <person name="Hellsten U."/>
            <person name="Wright K.M."/>
            <person name="Jenkins J."/>
            <person name="Shu S."/>
            <person name="Yuan Y."/>
            <person name="Wessler S.R."/>
            <person name="Schmutz J."/>
            <person name="Willis J.H."/>
            <person name="Rokhsar D.S."/>
        </authorList>
    </citation>
    <scope>NUCLEOTIDE SEQUENCE [LARGE SCALE GENOMIC DNA]</scope>
    <source>
        <strain evidence="3">cv. DUN x IM62</strain>
    </source>
</reference>
<sequence>MSAMEFLKSFTSFLTILNESIKLIPRNGKLMAFVAISSLALSSTIFLLFSYSTQYVITDYTNNIMKTFMPDLASFNATDPNPIKPEDALLLADKMNMLTREYFARLLAIQIPFLFTLVVISSFTSISTILVSSVSYTSKKSSLNEVFSIVLNIWRGPMVTVLYVSALAVGYCLFVITLAALLFVYPSVITYWLAISVAILAVFLYLYLLVSWFMAVVASVLEEGCYGFEALVRGENLVKGKKFCGFLINVCFNVVGLIVFWGCKKMVFLGDNKGFPRMMLYGVVSVGVSCLGKIFVDVAYTVLYLQCKVQNGEEIELRRSVHYSKLPTVQLDKEMA</sequence>
<evidence type="ECO:0000313" key="3">
    <source>
        <dbReference type="Proteomes" id="UP000030748"/>
    </source>
</evidence>
<dbReference type="PANTHER" id="PTHR33133">
    <property type="entry name" value="OS08G0107100 PROTEIN-RELATED"/>
    <property type="match status" value="1"/>
</dbReference>
<dbReference type="AlphaFoldDB" id="A0A022R0Q7"/>
<dbReference type="eggNOG" id="ENOG502S2UB">
    <property type="taxonomic scope" value="Eukaryota"/>
</dbReference>
<evidence type="ECO:0000313" key="2">
    <source>
        <dbReference type="EMBL" id="EYU34292.1"/>
    </source>
</evidence>
<dbReference type="STRING" id="4155.A0A022R0Q7"/>
<keyword evidence="1" id="KW-1133">Transmembrane helix</keyword>
<evidence type="ECO:0000256" key="1">
    <source>
        <dbReference type="SAM" id="Phobius"/>
    </source>
</evidence>
<keyword evidence="1" id="KW-0812">Transmembrane</keyword>
<evidence type="ECO:0008006" key="4">
    <source>
        <dbReference type="Google" id="ProtNLM"/>
    </source>
</evidence>
<dbReference type="GO" id="GO:0016020">
    <property type="term" value="C:membrane"/>
    <property type="evidence" value="ECO:0000318"/>
    <property type="project" value="GO_Central"/>
</dbReference>
<keyword evidence="3" id="KW-1185">Reference proteome</keyword>
<name>A0A022R0Q7_ERYGU</name>
<feature type="transmembrane region" description="Helical" evidence="1">
    <location>
        <begin position="30"/>
        <end position="51"/>
    </location>
</feature>
<feature type="transmembrane region" description="Helical" evidence="1">
    <location>
        <begin position="281"/>
        <end position="305"/>
    </location>
</feature>
<dbReference type="PANTHER" id="PTHR33133:SF1">
    <property type="entry name" value="EXPRESSED PROTEIN-RELATED"/>
    <property type="match status" value="1"/>
</dbReference>
<feature type="transmembrane region" description="Helical" evidence="1">
    <location>
        <begin position="161"/>
        <end position="185"/>
    </location>
</feature>
<accession>A0A022R0Q7</accession>
<feature type="transmembrane region" description="Helical" evidence="1">
    <location>
        <begin position="242"/>
        <end position="261"/>
    </location>
</feature>
<protein>
    <recommendedName>
        <fullName evidence="4">Transmembrane protein</fullName>
    </recommendedName>
</protein>
<organism evidence="2 3">
    <name type="scientific">Erythranthe guttata</name>
    <name type="common">Yellow monkey flower</name>
    <name type="synonym">Mimulus guttatus</name>
    <dbReference type="NCBI Taxonomy" id="4155"/>
    <lineage>
        <taxon>Eukaryota</taxon>
        <taxon>Viridiplantae</taxon>
        <taxon>Streptophyta</taxon>
        <taxon>Embryophyta</taxon>
        <taxon>Tracheophyta</taxon>
        <taxon>Spermatophyta</taxon>
        <taxon>Magnoliopsida</taxon>
        <taxon>eudicotyledons</taxon>
        <taxon>Gunneridae</taxon>
        <taxon>Pentapetalae</taxon>
        <taxon>asterids</taxon>
        <taxon>lamiids</taxon>
        <taxon>Lamiales</taxon>
        <taxon>Phrymaceae</taxon>
        <taxon>Erythranthe</taxon>
    </lineage>
</organism>